<evidence type="ECO:0000313" key="2">
    <source>
        <dbReference type="EMBL" id="RFC55086.1"/>
    </source>
</evidence>
<dbReference type="RefSeq" id="WP_116880065.1">
    <property type="nucleotide sequence ID" value="NZ_QURB01000002.1"/>
</dbReference>
<reference evidence="2 3" key="1">
    <citation type="submission" date="2018-08" db="EMBL/GenBank/DDBJ databases">
        <title>The draft genome squence of Brumimicrobium sp. N62.</title>
        <authorList>
            <person name="Du Z.-J."/>
            <person name="Luo H.-R."/>
        </authorList>
    </citation>
    <scope>NUCLEOTIDE SEQUENCE [LARGE SCALE GENOMIC DNA]</scope>
    <source>
        <strain evidence="2 3">N62</strain>
    </source>
</reference>
<sequence length="158" mass="18154">MENISNRALISRLFKSAEDHVAMANLDENNWEHSYSTVQELTVPEKMVYIIVKLNQAVTSGGFSNFYESSLGIFAPEIIHVFNEIKANESARIVVDSLDIVNQIGLLDHAFKSFVFNIQLSEHQRMQLYTLDIRYDQLQDAENLEDLLGDYLQELIKL</sequence>
<dbReference type="Gene3D" id="1.20.1420.60">
    <property type="match status" value="1"/>
</dbReference>
<proteinExistence type="predicted"/>
<protein>
    <submittedName>
        <fullName evidence="2">DUF4375 domain-containing protein</fullName>
    </submittedName>
</protein>
<name>A0A3E1EZV2_9FLAO</name>
<dbReference type="InterPro" id="IPR025402">
    <property type="entry name" value="DMP19_C"/>
</dbReference>
<comment type="caution">
    <text evidence="2">The sequence shown here is derived from an EMBL/GenBank/DDBJ whole genome shotgun (WGS) entry which is preliminary data.</text>
</comment>
<gene>
    <name evidence="2" type="ORF">DXU93_04500</name>
</gene>
<dbReference type="OrthoDB" id="7989464at2"/>
<organism evidence="2 3">
    <name type="scientific">Brumimicrobium aurantiacum</name>
    <dbReference type="NCBI Taxonomy" id="1737063"/>
    <lineage>
        <taxon>Bacteria</taxon>
        <taxon>Pseudomonadati</taxon>
        <taxon>Bacteroidota</taxon>
        <taxon>Flavobacteriia</taxon>
        <taxon>Flavobacteriales</taxon>
        <taxon>Crocinitomicaceae</taxon>
        <taxon>Brumimicrobium</taxon>
    </lineage>
</organism>
<dbReference type="EMBL" id="QURB01000002">
    <property type="protein sequence ID" value="RFC55086.1"/>
    <property type="molecule type" value="Genomic_DNA"/>
</dbReference>
<accession>A0A3E1EZV2</accession>
<dbReference type="Proteomes" id="UP000257127">
    <property type="component" value="Unassembled WGS sequence"/>
</dbReference>
<dbReference type="AlphaFoldDB" id="A0A3E1EZV2"/>
<dbReference type="Pfam" id="PF14300">
    <property type="entry name" value="DMP19"/>
    <property type="match status" value="1"/>
</dbReference>
<evidence type="ECO:0000259" key="1">
    <source>
        <dbReference type="Pfam" id="PF14300"/>
    </source>
</evidence>
<keyword evidence="3" id="KW-1185">Reference proteome</keyword>
<evidence type="ECO:0000313" key="3">
    <source>
        <dbReference type="Proteomes" id="UP000257127"/>
    </source>
</evidence>
<feature type="domain" description="DNA mimic protein DMP19 C-terminal" evidence="1">
    <location>
        <begin position="40"/>
        <end position="154"/>
    </location>
</feature>